<reference evidence="1 2" key="1">
    <citation type="submission" date="2019-08" db="EMBL/GenBank/DDBJ databases">
        <authorList>
            <person name="Shi S."/>
        </authorList>
    </citation>
    <scope>NUCLEOTIDE SEQUENCE [LARGE SCALE GENOMIC DNA]</scope>
    <source>
        <strain evidence="1 2">GY10130</strain>
    </source>
</reference>
<dbReference type="Gene3D" id="2.60.120.370">
    <property type="entry name" value="YhcH/YjgK/YiaL"/>
    <property type="match status" value="1"/>
</dbReference>
<comment type="caution">
    <text evidence="1">The sequence shown here is derived from an EMBL/GenBank/DDBJ whole genome shotgun (WGS) entry which is preliminary data.</text>
</comment>
<accession>A0A5C8K5G3</accession>
<dbReference type="OrthoDB" id="9792756at2"/>
<dbReference type="AlphaFoldDB" id="A0A5C8K5G3"/>
<dbReference type="PANTHER" id="PTHR34986">
    <property type="entry name" value="EVOLVED BETA-GALACTOSIDASE SUBUNIT BETA"/>
    <property type="match status" value="1"/>
</dbReference>
<dbReference type="RefSeq" id="WP_147922379.1">
    <property type="nucleotide sequence ID" value="NZ_VRTY01000051.1"/>
</dbReference>
<dbReference type="PANTHER" id="PTHR34986:SF1">
    <property type="entry name" value="PROTEIN YIAL"/>
    <property type="match status" value="1"/>
</dbReference>
<dbReference type="InterPro" id="IPR037012">
    <property type="entry name" value="NanQ/TabA/YiaL_sf"/>
</dbReference>
<evidence type="ECO:0000313" key="1">
    <source>
        <dbReference type="EMBL" id="TXK44286.1"/>
    </source>
</evidence>
<dbReference type="InterPro" id="IPR004375">
    <property type="entry name" value="NanQ/TabA/YiaL"/>
</dbReference>
<evidence type="ECO:0000313" key="2">
    <source>
        <dbReference type="Proteomes" id="UP000321926"/>
    </source>
</evidence>
<keyword evidence="2" id="KW-1185">Reference proteome</keyword>
<name>A0A5C8K5G3_9BACT</name>
<dbReference type="SUPFAM" id="SSF51197">
    <property type="entry name" value="Clavaminate synthase-like"/>
    <property type="match status" value="1"/>
</dbReference>
<gene>
    <name evidence="1" type="ORF">FVR03_13985</name>
</gene>
<dbReference type="NCBIfam" id="TIGR00022">
    <property type="entry name" value="YhcH/YjgK/YiaL family protein"/>
    <property type="match status" value="1"/>
</dbReference>
<dbReference type="EMBL" id="VRTY01000051">
    <property type="protein sequence ID" value="TXK44286.1"/>
    <property type="molecule type" value="Genomic_DNA"/>
</dbReference>
<organism evidence="1 2">
    <name type="scientific">Pontibacter qinzhouensis</name>
    <dbReference type="NCBI Taxonomy" id="2603253"/>
    <lineage>
        <taxon>Bacteria</taxon>
        <taxon>Pseudomonadati</taxon>
        <taxon>Bacteroidota</taxon>
        <taxon>Cytophagia</taxon>
        <taxon>Cytophagales</taxon>
        <taxon>Hymenobacteraceae</taxon>
        <taxon>Pontibacter</taxon>
    </lineage>
</organism>
<protein>
    <submittedName>
        <fullName evidence="1">DUF386 domain-containing protein</fullName>
    </submittedName>
</protein>
<sequence>MILDKLQNASRYYGLHPLFEKAFNFLQSFDLETINTGKHTLQGDDLFAIVSDGTGVPQDQTRMEAHKKYIDIQYIISGVDRMGWQDLSLCAAPSEPYTDERDVAFFPDKPTSWVDVPAGFYTIFFPEDVHAPLGSPTPHRKVVIKIATTLG</sequence>
<proteinExistence type="predicted"/>
<dbReference type="GO" id="GO:0005829">
    <property type="term" value="C:cytosol"/>
    <property type="evidence" value="ECO:0007669"/>
    <property type="project" value="TreeGrafter"/>
</dbReference>
<dbReference type="Pfam" id="PF04074">
    <property type="entry name" value="DUF386"/>
    <property type="match status" value="1"/>
</dbReference>
<dbReference type="Proteomes" id="UP000321926">
    <property type="component" value="Unassembled WGS sequence"/>
</dbReference>